<reference evidence="3" key="1">
    <citation type="submission" date="2019-06" db="EMBL/GenBank/DDBJ databases">
        <authorList>
            <person name="Broberg M."/>
        </authorList>
    </citation>
    <scope>NUCLEOTIDE SEQUENCE [LARGE SCALE GENOMIC DNA]</scope>
</reference>
<feature type="region of interest" description="Disordered" evidence="1">
    <location>
        <begin position="1"/>
        <end position="22"/>
    </location>
</feature>
<dbReference type="OrthoDB" id="10448236at2759"/>
<dbReference type="Proteomes" id="UP000775872">
    <property type="component" value="Unassembled WGS sequence"/>
</dbReference>
<organism evidence="2 3">
    <name type="scientific">Clonostachys solani</name>
    <dbReference type="NCBI Taxonomy" id="160281"/>
    <lineage>
        <taxon>Eukaryota</taxon>
        <taxon>Fungi</taxon>
        <taxon>Dikarya</taxon>
        <taxon>Ascomycota</taxon>
        <taxon>Pezizomycotina</taxon>
        <taxon>Sordariomycetes</taxon>
        <taxon>Hypocreomycetidae</taxon>
        <taxon>Hypocreales</taxon>
        <taxon>Bionectriaceae</taxon>
        <taxon>Clonostachys</taxon>
    </lineage>
</organism>
<comment type="caution">
    <text evidence="2">The sequence shown here is derived from an EMBL/GenBank/DDBJ whole genome shotgun (WGS) entry which is preliminary data.</text>
</comment>
<sequence length="148" mass="16328">MGGFIIRLAPRTSSRPEDKQTVAERKCLEVAVSMPMSPSSSPALNANIQNAPTVTRTEQTKHFAERGFSLVGKELFMNRSSKKLAPASIKKGRSDSRGSAVLPSLSIQFKTLPSVIHLEDKEGRVNSSFVFRINTHVNLFIDNSRKTL</sequence>
<accession>A0A9N9Z2H1</accession>
<keyword evidence="3" id="KW-1185">Reference proteome</keyword>
<evidence type="ECO:0000313" key="2">
    <source>
        <dbReference type="EMBL" id="CAH0047821.1"/>
    </source>
</evidence>
<evidence type="ECO:0000313" key="3">
    <source>
        <dbReference type="Proteomes" id="UP000775872"/>
    </source>
</evidence>
<dbReference type="AlphaFoldDB" id="A0A9N9Z2H1"/>
<proteinExistence type="predicted"/>
<dbReference type="EMBL" id="CABFOC020000031">
    <property type="protein sequence ID" value="CAH0047821.1"/>
    <property type="molecule type" value="Genomic_DNA"/>
</dbReference>
<gene>
    <name evidence="2" type="ORF">CSOL1703_00013843</name>
</gene>
<reference evidence="2 3" key="2">
    <citation type="submission" date="2021-10" db="EMBL/GenBank/DDBJ databases">
        <authorList>
            <person name="Piombo E."/>
        </authorList>
    </citation>
    <scope>NUCLEOTIDE SEQUENCE [LARGE SCALE GENOMIC DNA]</scope>
</reference>
<protein>
    <submittedName>
        <fullName evidence="2">Uncharacterized protein</fullName>
    </submittedName>
</protein>
<name>A0A9N9Z2H1_9HYPO</name>
<evidence type="ECO:0000256" key="1">
    <source>
        <dbReference type="SAM" id="MobiDB-lite"/>
    </source>
</evidence>